<reference evidence="2 3" key="1">
    <citation type="submission" date="2020-08" db="EMBL/GenBank/DDBJ databases">
        <title>Genomic Encyclopedia of Type Strains, Phase III (KMG-III): the genomes of soil and plant-associated and newly described type strains.</title>
        <authorList>
            <person name="Whitman W."/>
        </authorList>
    </citation>
    <scope>NUCLEOTIDE SEQUENCE [LARGE SCALE GENOMIC DNA]</scope>
    <source>
        <strain evidence="2 3">CECT 7753</strain>
    </source>
</reference>
<name>A0A7W5HCV5_9BURK</name>
<evidence type="ECO:0000259" key="1">
    <source>
        <dbReference type="Pfam" id="PF08808"/>
    </source>
</evidence>
<dbReference type="RefSeq" id="WP_229422269.1">
    <property type="nucleotide sequence ID" value="NZ_CP040017.1"/>
</dbReference>
<dbReference type="Proteomes" id="UP000584325">
    <property type="component" value="Unassembled WGS sequence"/>
</dbReference>
<gene>
    <name evidence="2" type="ORF">FHS02_002873</name>
</gene>
<dbReference type="InterPro" id="IPR014914">
    <property type="entry name" value="RES_dom"/>
</dbReference>
<evidence type="ECO:0000313" key="3">
    <source>
        <dbReference type="Proteomes" id="UP000584325"/>
    </source>
</evidence>
<protein>
    <submittedName>
        <fullName evidence="2">RES domain-containing protein</fullName>
    </submittedName>
</protein>
<dbReference type="AlphaFoldDB" id="A0A7W5HCV5"/>
<sequence>MTVALWRIGAIKPKYVVDNMSGTGVTSTGGRWNPVGVAVTYTSENIALAAHEILCIRTQVAIEPLLDVPDDVWAARQVFTPSVS</sequence>
<accession>A0A7W5HCV5</accession>
<dbReference type="Pfam" id="PF08808">
    <property type="entry name" value="RES"/>
    <property type="match status" value="1"/>
</dbReference>
<comment type="caution">
    <text evidence="2">The sequence shown here is derived from an EMBL/GenBank/DDBJ whole genome shotgun (WGS) entry which is preliminary data.</text>
</comment>
<evidence type="ECO:0000313" key="2">
    <source>
        <dbReference type="EMBL" id="MBB3222054.1"/>
    </source>
</evidence>
<dbReference type="EMBL" id="JACHXS010000005">
    <property type="protein sequence ID" value="MBB3222054.1"/>
    <property type="molecule type" value="Genomic_DNA"/>
</dbReference>
<organism evidence="2 3">
    <name type="scientific">Pseudoduganella umbonata</name>
    <dbReference type="NCBI Taxonomy" id="864828"/>
    <lineage>
        <taxon>Bacteria</taxon>
        <taxon>Pseudomonadati</taxon>
        <taxon>Pseudomonadota</taxon>
        <taxon>Betaproteobacteria</taxon>
        <taxon>Burkholderiales</taxon>
        <taxon>Oxalobacteraceae</taxon>
        <taxon>Telluria group</taxon>
        <taxon>Pseudoduganella</taxon>
    </lineage>
</organism>
<proteinExistence type="predicted"/>
<feature type="domain" description="RES" evidence="1">
    <location>
        <begin position="5"/>
        <end position="59"/>
    </location>
</feature>